<evidence type="ECO:0000313" key="1">
    <source>
        <dbReference type="EMBL" id="CAD8071753.1"/>
    </source>
</evidence>
<dbReference type="Proteomes" id="UP000692954">
    <property type="component" value="Unassembled WGS sequence"/>
</dbReference>
<dbReference type="AlphaFoldDB" id="A0A8S1M1V3"/>
<organism evidence="1 2">
    <name type="scientific">Paramecium sonneborni</name>
    <dbReference type="NCBI Taxonomy" id="65129"/>
    <lineage>
        <taxon>Eukaryota</taxon>
        <taxon>Sar</taxon>
        <taxon>Alveolata</taxon>
        <taxon>Ciliophora</taxon>
        <taxon>Intramacronucleata</taxon>
        <taxon>Oligohymenophorea</taxon>
        <taxon>Peniculida</taxon>
        <taxon>Parameciidae</taxon>
        <taxon>Paramecium</taxon>
    </lineage>
</organism>
<evidence type="ECO:0000313" key="2">
    <source>
        <dbReference type="Proteomes" id="UP000692954"/>
    </source>
</evidence>
<dbReference type="EMBL" id="CAJJDN010000028">
    <property type="protein sequence ID" value="CAD8071753.1"/>
    <property type="molecule type" value="Genomic_DNA"/>
</dbReference>
<comment type="caution">
    <text evidence="1">The sequence shown here is derived from an EMBL/GenBank/DDBJ whole genome shotgun (WGS) entry which is preliminary data.</text>
</comment>
<reference evidence="1" key="1">
    <citation type="submission" date="2021-01" db="EMBL/GenBank/DDBJ databases">
        <authorList>
            <consortium name="Genoscope - CEA"/>
            <person name="William W."/>
        </authorList>
    </citation>
    <scope>NUCLEOTIDE SEQUENCE</scope>
</reference>
<accession>A0A8S1M1V3</accession>
<name>A0A8S1M1V3_9CILI</name>
<keyword evidence="2" id="KW-1185">Reference proteome</keyword>
<proteinExistence type="predicted"/>
<protein>
    <submittedName>
        <fullName evidence="1">Uncharacterized protein</fullName>
    </submittedName>
</protein>
<gene>
    <name evidence="1" type="ORF">PSON_ATCC_30995.1.T0280246</name>
</gene>
<sequence length="184" mass="22346">MQYLKLMKMKINKIQENGSKKHRISQQERQNLEMGMLEFLYIIIYNIKSFIYFSKNETLTKQGSTKQTIIQKNNQKEYLSKIFSYCHIMFRFNKRSSRSILSKTCQQRIVCIIKKSLENYILFDFENYCIRQIDLLRKIKKSELDLWIKETQLLKLVVLKQQTDLANRIKWELMFQIIIQLIIL</sequence>